<dbReference type="GO" id="GO:0003700">
    <property type="term" value="F:DNA-binding transcription factor activity"/>
    <property type="evidence" value="ECO:0007669"/>
    <property type="project" value="TreeGrafter"/>
</dbReference>
<feature type="domain" description="Cyclic nucleotide-binding" evidence="4">
    <location>
        <begin position="26"/>
        <end position="96"/>
    </location>
</feature>
<feature type="domain" description="HTH crp-type" evidence="5">
    <location>
        <begin position="160"/>
        <end position="233"/>
    </location>
</feature>
<protein>
    <recommendedName>
        <fullName evidence="8">Transcriptional regulator</fullName>
    </recommendedName>
</protein>
<evidence type="ECO:0000313" key="6">
    <source>
        <dbReference type="EMBL" id="AKJ70432.2"/>
    </source>
</evidence>
<dbReference type="SMART" id="SM00419">
    <property type="entry name" value="HTH_CRP"/>
    <property type="match status" value="1"/>
</dbReference>
<dbReference type="CDD" id="cd00092">
    <property type="entry name" value="HTH_CRP"/>
    <property type="match status" value="1"/>
</dbReference>
<dbReference type="InterPro" id="IPR050397">
    <property type="entry name" value="Env_Response_Regulators"/>
</dbReference>
<dbReference type="Pfam" id="PF00027">
    <property type="entry name" value="cNMP_binding"/>
    <property type="match status" value="1"/>
</dbReference>
<evidence type="ECO:0000313" key="7">
    <source>
        <dbReference type="Proteomes" id="UP000036700"/>
    </source>
</evidence>
<dbReference type="Proteomes" id="UP000036700">
    <property type="component" value="Chromosome"/>
</dbReference>
<dbReference type="InterPro" id="IPR000595">
    <property type="entry name" value="cNMP-bd_dom"/>
</dbReference>
<keyword evidence="7" id="KW-1185">Reference proteome</keyword>
<dbReference type="AlphaFoldDB" id="A0A0G3EYG2"/>
<keyword evidence="1" id="KW-0805">Transcription regulation</keyword>
<dbReference type="SMART" id="SM00100">
    <property type="entry name" value="cNMP"/>
    <property type="match status" value="1"/>
</dbReference>
<dbReference type="InterPro" id="IPR036390">
    <property type="entry name" value="WH_DNA-bd_sf"/>
</dbReference>
<dbReference type="InterPro" id="IPR014710">
    <property type="entry name" value="RmlC-like_jellyroll"/>
</dbReference>
<reference evidence="7" key="1">
    <citation type="submission" date="2015-06" db="EMBL/GenBank/DDBJ databases">
        <authorList>
            <person name="Lim Y.L."/>
            <person name="Ee R."/>
            <person name="Yong D."/>
            <person name="How K.Y."/>
            <person name="Yin W.F."/>
            <person name="Chan K.G."/>
        </authorList>
    </citation>
    <scope>NUCLEOTIDE SEQUENCE [LARGE SCALE GENOMIC DNA]</scope>
    <source>
        <strain evidence="7">DSM 25325</strain>
    </source>
</reference>
<evidence type="ECO:0000259" key="4">
    <source>
        <dbReference type="PROSITE" id="PS50042"/>
    </source>
</evidence>
<dbReference type="PROSITE" id="PS50042">
    <property type="entry name" value="CNMP_BINDING_3"/>
    <property type="match status" value="1"/>
</dbReference>
<dbReference type="Gene3D" id="1.10.10.10">
    <property type="entry name" value="Winged helix-like DNA-binding domain superfamily/Winged helix DNA-binding domain"/>
    <property type="match status" value="1"/>
</dbReference>
<dbReference type="Gene3D" id="2.60.120.10">
    <property type="entry name" value="Jelly Rolls"/>
    <property type="match status" value="1"/>
</dbReference>
<dbReference type="SUPFAM" id="SSF46785">
    <property type="entry name" value="Winged helix' DNA-binding domain"/>
    <property type="match status" value="1"/>
</dbReference>
<dbReference type="GO" id="GO:0003677">
    <property type="term" value="F:DNA binding"/>
    <property type="evidence" value="ECO:0007669"/>
    <property type="project" value="UniProtKB-KW"/>
</dbReference>
<dbReference type="PRINTS" id="PR00034">
    <property type="entry name" value="HTHCRP"/>
</dbReference>
<name>A0A0G3EYG2_9BURK</name>
<dbReference type="PROSITE" id="PS51063">
    <property type="entry name" value="HTH_CRP_2"/>
    <property type="match status" value="1"/>
</dbReference>
<evidence type="ECO:0008006" key="8">
    <source>
        <dbReference type="Google" id="ProtNLM"/>
    </source>
</evidence>
<dbReference type="Pfam" id="PF13545">
    <property type="entry name" value="HTH_Crp_2"/>
    <property type="match status" value="1"/>
</dbReference>
<dbReference type="FunFam" id="1.10.10.10:FF:000028">
    <property type="entry name" value="Fumarate/nitrate reduction transcriptional regulator Fnr"/>
    <property type="match status" value="1"/>
</dbReference>
<dbReference type="EMBL" id="CP011568">
    <property type="protein sequence ID" value="AKJ70432.2"/>
    <property type="molecule type" value="Genomic_DNA"/>
</dbReference>
<evidence type="ECO:0000256" key="1">
    <source>
        <dbReference type="ARBA" id="ARBA00023015"/>
    </source>
</evidence>
<dbReference type="STRING" id="445709.ABW99_07130"/>
<dbReference type="CDD" id="cd00038">
    <property type="entry name" value="CAP_ED"/>
    <property type="match status" value="1"/>
</dbReference>
<dbReference type="KEGG" id="ptx:ABW99_07130"/>
<proteinExistence type="predicted"/>
<keyword evidence="3" id="KW-0804">Transcription</keyword>
<dbReference type="SUPFAM" id="SSF51206">
    <property type="entry name" value="cAMP-binding domain-like"/>
    <property type="match status" value="1"/>
</dbReference>
<evidence type="ECO:0000256" key="2">
    <source>
        <dbReference type="ARBA" id="ARBA00023125"/>
    </source>
</evidence>
<dbReference type="PANTHER" id="PTHR24567:SF75">
    <property type="entry name" value="FUMARATE AND NITRATE REDUCTION REGULATORY PROTEIN"/>
    <property type="match status" value="1"/>
</dbReference>
<dbReference type="InterPro" id="IPR018490">
    <property type="entry name" value="cNMP-bd_dom_sf"/>
</dbReference>
<accession>A0A0G3EYG2</accession>
<organism evidence="6 7">
    <name type="scientific">Pandoraea thiooxydans</name>
    <dbReference type="NCBI Taxonomy" id="445709"/>
    <lineage>
        <taxon>Bacteria</taxon>
        <taxon>Pseudomonadati</taxon>
        <taxon>Pseudomonadota</taxon>
        <taxon>Betaproteobacteria</taxon>
        <taxon>Burkholderiales</taxon>
        <taxon>Burkholderiaceae</taxon>
        <taxon>Pandoraea</taxon>
    </lineage>
</organism>
<evidence type="ECO:0000256" key="3">
    <source>
        <dbReference type="ARBA" id="ARBA00023163"/>
    </source>
</evidence>
<gene>
    <name evidence="6" type="ORF">ABW99_07130</name>
</gene>
<dbReference type="PANTHER" id="PTHR24567">
    <property type="entry name" value="CRP FAMILY TRANSCRIPTIONAL REGULATORY PROTEIN"/>
    <property type="match status" value="1"/>
</dbReference>
<evidence type="ECO:0000259" key="5">
    <source>
        <dbReference type="PROSITE" id="PS51063"/>
    </source>
</evidence>
<keyword evidence="2" id="KW-0238">DNA-binding</keyword>
<sequence length="240" mass="27221">MHHLHPASETAAALRCTSCLLSAFCLPEGLSREDIEKLDAVVSVRRTVRRGHALYRTDDPFENIYAVRAGSFKSLLFNPDGREQVMSFQIAGELLGLDGLSMQKHACDAIALEDSQVCVIPFHRLEALCHDIPGIQHMVHQFLGEEIARERRLLMVLGNMRAEERLASFILDLSDRLTERGYSSREFHLRVTREEIGNYLGLKMETVSRIFSRFQDAGFIELQQKLIRIVDIDGLRSVLA</sequence>
<dbReference type="InterPro" id="IPR012318">
    <property type="entry name" value="HTH_CRP"/>
</dbReference>
<dbReference type="InterPro" id="IPR036388">
    <property type="entry name" value="WH-like_DNA-bd_sf"/>
</dbReference>
<dbReference type="GO" id="GO:0005829">
    <property type="term" value="C:cytosol"/>
    <property type="evidence" value="ECO:0007669"/>
    <property type="project" value="TreeGrafter"/>
</dbReference>